<gene>
    <name evidence="10" type="ORF">NCTC11661_01223</name>
</gene>
<evidence type="ECO:0000256" key="8">
    <source>
        <dbReference type="SAM" id="Coils"/>
    </source>
</evidence>
<feature type="coiled-coil region" evidence="8">
    <location>
        <begin position="344"/>
        <end position="403"/>
    </location>
</feature>
<evidence type="ECO:0000256" key="3">
    <source>
        <dbReference type="ARBA" id="ARBA00022448"/>
    </source>
</evidence>
<evidence type="ECO:0000256" key="6">
    <source>
        <dbReference type="ARBA" id="ARBA00023136"/>
    </source>
</evidence>
<evidence type="ECO:0000256" key="4">
    <source>
        <dbReference type="ARBA" id="ARBA00022452"/>
    </source>
</evidence>
<evidence type="ECO:0000256" key="1">
    <source>
        <dbReference type="ARBA" id="ARBA00004442"/>
    </source>
</evidence>
<feature type="chain" id="PRO_5016597954" evidence="9">
    <location>
        <begin position="22"/>
        <end position="451"/>
    </location>
</feature>
<evidence type="ECO:0000313" key="11">
    <source>
        <dbReference type="Proteomes" id="UP000255515"/>
    </source>
</evidence>
<keyword evidence="4" id="KW-1134">Transmembrane beta strand</keyword>
<evidence type="ECO:0000313" key="10">
    <source>
        <dbReference type="EMBL" id="SSZ55824.1"/>
    </source>
</evidence>
<dbReference type="RefSeq" id="WP_002688857.1">
    <property type="nucleotide sequence ID" value="NZ_UFTJ01000002.1"/>
</dbReference>
<dbReference type="AlphaFoldDB" id="A0A376C1E3"/>
<evidence type="ECO:0000256" key="2">
    <source>
        <dbReference type="ARBA" id="ARBA00007613"/>
    </source>
</evidence>
<keyword evidence="9" id="KW-0732">Signal</keyword>
<evidence type="ECO:0000256" key="7">
    <source>
        <dbReference type="ARBA" id="ARBA00023237"/>
    </source>
</evidence>
<dbReference type="Pfam" id="PF02321">
    <property type="entry name" value="OEP"/>
    <property type="match status" value="1"/>
</dbReference>
<reference evidence="10 11" key="1">
    <citation type="submission" date="2018-06" db="EMBL/GenBank/DDBJ databases">
        <authorList>
            <consortium name="Pathogen Informatics"/>
            <person name="Doyle S."/>
        </authorList>
    </citation>
    <scope>NUCLEOTIDE SEQUENCE [LARGE SCALE GENOMIC DNA]</scope>
    <source>
        <strain evidence="10 11">NCTC11661</strain>
    </source>
</reference>
<keyword evidence="7" id="KW-0998">Cell outer membrane</keyword>
<protein>
    <submittedName>
        <fullName evidence="10">Type I secretion outer membrane protein, TolC family</fullName>
    </submittedName>
</protein>
<dbReference type="GO" id="GO:0009279">
    <property type="term" value="C:cell outer membrane"/>
    <property type="evidence" value="ECO:0007669"/>
    <property type="project" value="UniProtKB-SubCell"/>
</dbReference>
<dbReference type="EMBL" id="UFTJ01000002">
    <property type="protein sequence ID" value="SSZ55824.1"/>
    <property type="molecule type" value="Genomic_DNA"/>
</dbReference>
<comment type="similarity">
    <text evidence="2">Belongs to the outer membrane factor (OMF) (TC 1.B.17) family.</text>
</comment>
<dbReference type="Proteomes" id="UP000255515">
    <property type="component" value="Unassembled WGS sequence"/>
</dbReference>
<accession>A0A376C1E3</accession>
<sequence>MRILKYLLGTGLALSATVAQGQITLSESMLHAIRSAKEKSEPLKNKQIEIEKLKLQQKEVGDKRLPSLTATGGYFVMHSKSSIDLEPTQTPFFPKPLFTGVKNSSTHAHGAFAGVNAQVVLFSGMQIPYAQKALEQKRIGTEYLNETATEDLVQEVVVSFDQIEVLNAIQSLIDESQKRLEVEEKRVQRSIEEGFAIPLDKDKIKLAQLELQSKQVELDGAQRLIRKKIAYLTGLSEIEIEQVVNDFQPFVLAEETTNIEEKSEIKALKSFLNAQEFLLKKEKSSLLPQIALMGGIRYTDIFDARLPLGNPPLRLHHLTLLPTTYIGVGANWNIFNGNQRSHKMKQVKMDMESLQNTLSDTRQKLQLLLDKNSENYRVANEKLKLNEQKVQVAKNNLNIAMKQFKEGLIDISERLQIESDYHKVMIEQAQGIQQQRQAALELAKAQGKIKF</sequence>
<proteinExistence type="inferred from homology"/>
<dbReference type="Gene3D" id="1.20.1600.10">
    <property type="entry name" value="Outer membrane efflux proteins (OEP)"/>
    <property type="match status" value="1"/>
</dbReference>
<evidence type="ECO:0000256" key="5">
    <source>
        <dbReference type="ARBA" id="ARBA00022692"/>
    </source>
</evidence>
<feature type="coiled-coil region" evidence="8">
    <location>
        <begin position="166"/>
        <end position="224"/>
    </location>
</feature>
<keyword evidence="6" id="KW-0472">Membrane</keyword>
<dbReference type="InterPro" id="IPR003423">
    <property type="entry name" value="OMP_efflux"/>
</dbReference>
<feature type="signal peptide" evidence="9">
    <location>
        <begin position="1"/>
        <end position="21"/>
    </location>
</feature>
<dbReference type="PANTHER" id="PTHR30026">
    <property type="entry name" value="OUTER MEMBRANE PROTEIN TOLC"/>
    <property type="match status" value="1"/>
</dbReference>
<dbReference type="GO" id="GO:1990281">
    <property type="term" value="C:efflux pump complex"/>
    <property type="evidence" value="ECO:0007669"/>
    <property type="project" value="TreeGrafter"/>
</dbReference>
<dbReference type="InterPro" id="IPR051906">
    <property type="entry name" value="TolC-like"/>
</dbReference>
<dbReference type="GO" id="GO:0015288">
    <property type="term" value="F:porin activity"/>
    <property type="evidence" value="ECO:0007669"/>
    <property type="project" value="TreeGrafter"/>
</dbReference>
<keyword evidence="8" id="KW-0175">Coiled coil</keyword>
<organism evidence="10 11">
    <name type="scientific">Bergeyella zoohelcum</name>
    <dbReference type="NCBI Taxonomy" id="1015"/>
    <lineage>
        <taxon>Bacteria</taxon>
        <taxon>Pseudomonadati</taxon>
        <taxon>Bacteroidota</taxon>
        <taxon>Flavobacteriia</taxon>
        <taxon>Flavobacteriales</taxon>
        <taxon>Weeksellaceae</taxon>
        <taxon>Bergeyella</taxon>
    </lineage>
</organism>
<dbReference type="GO" id="GO:0015562">
    <property type="term" value="F:efflux transmembrane transporter activity"/>
    <property type="evidence" value="ECO:0007669"/>
    <property type="project" value="InterPro"/>
</dbReference>
<keyword evidence="3" id="KW-0813">Transport</keyword>
<keyword evidence="5" id="KW-0812">Transmembrane</keyword>
<name>A0A376C1E3_9FLAO</name>
<dbReference type="PANTHER" id="PTHR30026:SF20">
    <property type="entry name" value="OUTER MEMBRANE PROTEIN TOLC"/>
    <property type="match status" value="1"/>
</dbReference>
<comment type="subcellular location">
    <subcellularLocation>
        <location evidence="1">Cell outer membrane</location>
    </subcellularLocation>
</comment>
<dbReference type="SUPFAM" id="SSF56954">
    <property type="entry name" value="Outer membrane efflux proteins (OEP)"/>
    <property type="match status" value="1"/>
</dbReference>
<evidence type="ECO:0000256" key="9">
    <source>
        <dbReference type="SAM" id="SignalP"/>
    </source>
</evidence>